<sequence>MSTVDNVVSARDDVGVGADWNTAGAEMASKEYPWPNWPKECEVDSDCKYPGDVCKDHWVCMPITIITKLGKSESARDVAAQDICRLDSDCPSDGSCINFSCIVADTSAFRFIDRRSPQGVNCHNSVDCDGGHCYHGICVAELPHLGSGFESRSPQGVNCHNSIDCDGGYCYHGICVAEPPRLESELESRSPQTLICHNSADCDGGYCYRGICVASPPMDRDPKQPGRPPKE</sequence>
<name>A0A0U5G8P7_ASPCI</name>
<proteinExistence type="predicted"/>
<evidence type="ECO:0008006" key="3">
    <source>
        <dbReference type="Google" id="ProtNLM"/>
    </source>
</evidence>
<reference evidence="2" key="1">
    <citation type="journal article" date="2016" name="Genome Announc.">
        <title>Draft genome sequences of fungus Aspergillus calidoustus.</title>
        <authorList>
            <person name="Horn F."/>
            <person name="Linde J."/>
            <person name="Mattern D.J."/>
            <person name="Walther G."/>
            <person name="Guthke R."/>
            <person name="Scherlach K."/>
            <person name="Martin K."/>
            <person name="Brakhage A.A."/>
            <person name="Petzke L."/>
            <person name="Valiante V."/>
        </authorList>
    </citation>
    <scope>NUCLEOTIDE SEQUENCE [LARGE SCALE GENOMIC DNA]</scope>
    <source>
        <strain evidence="2">SF006504</strain>
    </source>
</reference>
<dbReference type="OrthoDB" id="4405280at2759"/>
<evidence type="ECO:0000313" key="1">
    <source>
        <dbReference type="EMBL" id="CEL08086.1"/>
    </source>
</evidence>
<organism evidence="1 2">
    <name type="scientific">Aspergillus calidoustus</name>
    <dbReference type="NCBI Taxonomy" id="454130"/>
    <lineage>
        <taxon>Eukaryota</taxon>
        <taxon>Fungi</taxon>
        <taxon>Dikarya</taxon>
        <taxon>Ascomycota</taxon>
        <taxon>Pezizomycotina</taxon>
        <taxon>Eurotiomycetes</taxon>
        <taxon>Eurotiomycetidae</taxon>
        <taxon>Eurotiales</taxon>
        <taxon>Aspergillaceae</taxon>
        <taxon>Aspergillus</taxon>
        <taxon>Aspergillus subgen. Nidulantes</taxon>
    </lineage>
</organism>
<dbReference type="Proteomes" id="UP000054771">
    <property type="component" value="Unassembled WGS sequence"/>
</dbReference>
<evidence type="ECO:0000313" key="2">
    <source>
        <dbReference type="Proteomes" id="UP000054771"/>
    </source>
</evidence>
<accession>A0A0U5G8P7</accession>
<gene>
    <name evidence="1" type="ORF">ASPCAL11239</name>
</gene>
<dbReference type="AlphaFoldDB" id="A0A0U5G8P7"/>
<keyword evidence="2" id="KW-1185">Reference proteome</keyword>
<dbReference type="STRING" id="454130.A0A0U5G8P7"/>
<dbReference type="EMBL" id="CDMC01000010">
    <property type="protein sequence ID" value="CEL08086.1"/>
    <property type="molecule type" value="Genomic_DNA"/>
</dbReference>
<protein>
    <recommendedName>
        <fullName evidence="3">Dickkopf N-terminal cysteine-rich domain-containing protein</fullName>
    </recommendedName>
</protein>